<reference evidence="3" key="2">
    <citation type="submission" date="2020-05" db="UniProtKB">
        <authorList>
            <consortium name="EnsemblMetazoa"/>
        </authorList>
    </citation>
    <scope>IDENTIFICATION</scope>
</reference>
<dbReference type="VEuPathDB" id="VectorBase:ASIC012401"/>
<protein>
    <submittedName>
        <fullName evidence="2 3">DNA polymerase III subunit chi</fullName>
    </submittedName>
</protein>
<dbReference type="EnsemblMetazoa" id="ASIC012401-RA">
    <property type="protein sequence ID" value="ASIC012401-PA"/>
    <property type="gene ID" value="ASIC012401"/>
</dbReference>
<reference evidence="2 4" key="1">
    <citation type="journal article" date="2014" name="BMC Genomics">
        <title>Genome sequence of Anopheles sinensis provides insight into genetics basis of mosquito competence for malaria parasites.</title>
        <authorList>
            <person name="Zhou D."/>
            <person name="Zhang D."/>
            <person name="Ding G."/>
            <person name="Shi L."/>
            <person name="Hou Q."/>
            <person name="Ye Y."/>
            <person name="Xu Y."/>
            <person name="Zhou H."/>
            <person name="Xiong C."/>
            <person name="Li S."/>
            <person name="Yu J."/>
            <person name="Hong S."/>
            <person name="Yu X."/>
            <person name="Zou P."/>
            <person name="Chen C."/>
            <person name="Chang X."/>
            <person name="Wang W."/>
            <person name="Lv Y."/>
            <person name="Sun Y."/>
            <person name="Ma L."/>
            <person name="Shen B."/>
            <person name="Zhu C."/>
        </authorList>
    </citation>
    <scope>NUCLEOTIDE SEQUENCE [LARGE SCALE GENOMIC DNA]</scope>
</reference>
<sequence length="129" mass="14326">MTLFFVRSLVGDSFLSQPPPPPPRVKLGEGKKEKPKPTQPEDETPYTFFPVALPPRARNTRLNLEKEIPRASQGIGTAAEPIEPWPVVVNNGPNRVQHKRCANVARGPVAGRKSWSVWKVAFQPRSVPV</sequence>
<dbReference type="AlphaFoldDB" id="A0A084W2S9"/>
<dbReference type="EMBL" id="ATLV01019689">
    <property type="status" value="NOT_ANNOTATED_CDS"/>
    <property type="molecule type" value="Genomic_DNA"/>
</dbReference>
<evidence type="ECO:0000313" key="2">
    <source>
        <dbReference type="EMBL" id="KFB44523.1"/>
    </source>
</evidence>
<organism evidence="2">
    <name type="scientific">Anopheles sinensis</name>
    <name type="common">Mosquito</name>
    <dbReference type="NCBI Taxonomy" id="74873"/>
    <lineage>
        <taxon>Eukaryota</taxon>
        <taxon>Metazoa</taxon>
        <taxon>Ecdysozoa</taxon>
        <taxon>Arthropoda</taxon>
        <taxon>Hexapoda</taxon>
        <taxon>Insecta</taxon>
        <taxon>Pterygota</taxon>
        <taxon>Neoptera</taxon>
        <taxon>Endopterygota</taxon>
        <taxon>Diptera</taxon>
        <taxon>Nematocera</taxon>
        <taxon>Culicoidea</taxon>
        <taxon>Culicidae</taxon>
        <taxon>Anophelinae</taxon>
        <taxon>Anopheles</taxon>
    </lineage>
</organism>
<dbReference type="Proteomes" id="UP000030765">
    <property type="component" value="Unassembled WGS sequence"/>
</dbReference>
<keyword evidence="4" id="KW-1185">Reference proteome</keyword>
<gene>
    <name evidence="2" type="ORF">ZHAS_00012401</name>
</gene>
<feature type="region of interest" description="Disordered" evidence="1">
    <location>
        <begin position="12"/>
        <end position="49"/>
    </location>
</feature>
<evidence type="ECO:0000313" key="3">
    <source>
        <dbReference type="EnsemblMetazoa" id="ASIC012401-PA"/>
    </source>
</evidence>
<dbReference type="EMBL" id="KE525277">
    <property type="protein sequence ID" value="KFB44523.1"/>
    <property type="molecule type" value="Genomic_DNA"/>
</dbReference>
<name>A0A084W2S9_ANOSI</name>
<proteinExistence type="predicted"/>
<evidence type="ECO:0000313" key="4">
    <source>
        <dbReference type="Proteomes" id="UP000030765"/>
    </source>
</evidence>
<evidence type="ECO:0000256" key="1">
    <source>
        <dbReference type="SAM" id="MobiDB-lite"/>
    </source>
</evidence>
<accession>A0A084W2S9</accession>
<feature type="compositionally biased region" description="Basic and acidic residues" evidence="1">
    <location>
        <begin position="26"/>
        <end position="36"/>
    </location>
</feature>